<dbReference type="PANTHER" id="PTHR42682">
    <property type="entry name" value="HYDROGENASE-4 COMPONENT F"/>
    <property type="match status" value="1"/>
</dbReference>
<dbReference type="GO" id="GO:0016491">
    <property type="term" value="F:oxidoreductase activity"/>
    <property type="evidence" value="ECO:0007669"/>
    <property type="project" value="UniProtKB-KW"/>
</dbReference>
<keyword evidence="3 7" id="KW-0812">Transmembrane</keyword>
<protein>
    <submittedName>
        <fullName evidence="10">Monovalent cation/H+ antiporter subunit D family protein</fullName>
    </submittedName>
</protein>
<dbReference type="Proteomes" id="UP000308054">
    <property type="component" value="Unassembled WGS sequence"/>
</dbReference>
<evidence type="ECO:0000256" key="6">
    <source>
        <dbReference type="ARBA" id="ARBA00023136"/>
    </source>
</evidence>
<keyword evidence="2" id="KW-1003">Cell membrane</keyword>
<keyword evidence="6 8" id="KW-0472">Membrane</keyword>
<dbReference type="Pfam" id="PF00361">
    <property type="entry name" value="Proton_antipo_M"/>
    <property type="match status" value="1"/>
</dbReference>
<gene>
    <name evidence="10" type="ORF">E5163_11950</name>
</gene>
<feature type="transmembrane region" description="Helical" evidence="8">
    <location>
        <begin position="206"/>
        <end position="233"/>
    </location>
</feature>
<name>A0A4S2GZ41_9PROT</name>
<comment type="subcellular location">
    <subcellularLocation>
        <location evidence="1">Cell membrane</location>
        <topology evidence="1">Multi-pass membrane protein</topology>
    </subcellularLocation>
    <subcellularLocation>
        <location evidence="7">Membrane</location>
        <topology evidence="7">Multi-pass membrane protein</topology>
    </subcellularLocation>
</comment>
<feature type="transmembrane region" description="Helical" evidence="8">
    <location>
        <begin position="413"/>
        <end position="430"/>
    </location>
</feature>
<dbReference type="InterPro" id="IPR052175">
    <property type="entry name" value="ComplexI-like_HydComp"/>
</dbReference>
<evidence type="ECO:0000256" key="8">
    <source>
        <dbReference type="SAM" id="Phobius"/>
    </source>
</evidence>
<feature type="transmembrane region" description="Helical" evidence="8">
    <location>
        <begin position="375"/>
        <end position="401"/>
    </location>
</feature>
<evidence type="ECO:0000256" key="2">
    <source>
        <dbReference type="ARBA" id="ARBA00022475"/>
    </source>
</evidence>
<feature type="domain" description="NADH:quinone oxidoreductase/Mrp antiporter transmembrane" evidence="9">
    <location>
        <begin position="132"/>
        <end position="422"/>
    </location>
</feature>
<keyword evidence="11" id="KW-1185">Reference proteome</keyword>
<dbReference type="GO" id="GO:0005886">
    <property type="term" value="C:plasma membrane"/>
    <property type="evidence" value="ECO:0007669"/>
    <property type="project" value="UniProtKB-SubCell"/>
</dbReference>
<evidence type="ECO:0000313" key="10">
    <source>
        <dbReference type="EMBL" id="TGY88520.1"/>
    </source>
</evidence>
<keyword evidence="4 8" id="KW-1133">Transmembrane helix</keyword>
<feature type="transmembrane region" description="Helical" evidence="8">
    <location>
        <begin position="307"/>
        <end position="331"/>
    </location>
</feature>
<keyword evidence="5" id="KW-0560">Oxidoreductase</keyword>
<evidence type="ECO:0000256" key="1">
    <source>
        <dbReference type="ARBA" id="ARBA00004651"/>
    </source>
</evidence>
<dbReference type="EMBL" id="SRXW01000003">
    <property type="protein sequence ID" value="TGY88520.1"/>
    <property type="molecule type" value="Genomic_DNA"/>
</dbReference>
<dbReference type="PRINTS" id="PR01434">
    <property type="entry name" value="NADHDHGNASE5"/>
</dbReference>
<comment type="caution">
    <text evidence="10">The sequence shown here is derived from an EMBL/GenBank/DDBJ whole genome shotgun (WGS) entry which is preliminary data.</text>
</comment>
<evidence type="ECO:0000256" key="7">
    <source>
        <dbReference type="RuleBase" id="RU000320"/>
    </source>
</evidence>
<dbReference type="AlphaFoldDB" id="A0A4S2GZ41"/>
<accession>A0A4S2GZ41</accession>
<evidence type="ECO:0000259" key="9">
    <source>
        <dbReference type="Pfam" id="PF00361"/>
    </source>
</evidence>
<organism evidence="10 11">
    <name type="scientific">Marinicauda algicola</name>
    <dbReference type="NCBI Taxonomy" id="2029849"/>
    <lineage>
        <taxon>Bacteria</taxon>
        <taxon>Pseudomonadati</taxon>
        <taxon>Pseudomonadota</taxon>
        <taxon>Alphaproteobacteria</taxon>
        <taxon>Maricaulales</taxon>
        <taxon>Maricaulaceae</taxon>
        <taxon>Marinicauda</taxon>
    </lineage>
</organism>
<feature type="transmembrane region" description="Helical" evidence="8">
    <location>
        <begin position="337"/>
        <end position="355"/>
    </location>
</feature>
<evidence type="ECO:0000256" key="3">
    <source>
        <dbReference type="ARBA" id="ARBA00022692"/>
    </source>
</evidence>
<feature type="transmembrane region" description="Helical" evidence="8">
    <location>
        <begin position="459"/>
        <end position="481"/>
    </location>
</feature>
<feature type="transmembrane region" description="Helical" evidence="8">
    <location>
        <begin position="115"/>
        <end position="147"/>
    </location>
</feature>
<feature type="transmembrane region" description="Helical" evidence="8">
    <location>
        <begin position="80"/>
        <end position="103"/>
    </location>
</feature>
<dbReference type="OrthoDB" id="9811798at2"/>
<evidence type="ECO:0000313" key="11">
    <source>
        <dbReference type="Proteomes" id="UP000308054"/>
    </source>
</evidence>
<feature type="transmembrane region" description="Helical" evidence="8">
    <location>
        <begin position="277"/>
        <end position="295"/>
    </location>
</feature>
<feature type="transmembrane region" description="Helical" evidence="8">
    <location>
        <begin position="168"/>
        <end position="186"/>
    </location>
</feature>
<evidence type="ECO:0000256" key="5">
    <source>
        <dbReference type="ARBA" id="ARBA00023002"/>
    </source>
</evidence>
<dbReference type="RefSeq" id="WP_135996366.1">
    <property type="nucleotide sequence ID" value="NZ_CP071057.1"/>
</dbReference>
<evidence type="ECO:0000256" key="4">
    <source>
        <dbReference type="ARBA" id="ARBA00022989"/>
    </source>
</evidence>
<proteinExistence type="predicted"/>
<reference evidence="10 11" key="1">
    <citation type="journal article" date="2017" name="Int. J. Syst. Evol. Microbiol.">
        <title>Marinicauda algicola sp. nov., isolated from a marine red alga Rhodosorus marinus.</title>
        <authorList>
            <person name="Jeong S.E."/>
            <person name="Jeon S.H."/>
            <person name="Chun B.H."/>
            <person name="Kim D.W."/>
            <person name="Jeon C.O."/>
        </authorList>
    </citation>
    <scope>NUCLEOTIDE SEQUENCE [LARGE SCALE GENOMIC DNA]</scope>
    <source>
        <strain evidence="10 11">JCM 31718</strain>
    </source>
</reference>
<dbReference type="PANTHER" id="PTHR42682:SF4">
    <property type="entry name" value="NADH-UBIQUINONE_PLASTOQUINONE"/>
    <property type="match status" value="1"/>
</dbReference>
<feature type="transmembrane region" description="Helical" evidence="8">
    <location>
        <begin position="38"/>
        <end position="60"/>
    </location>
</feature>
<sequence length="497" mass="51873">MTETAIVLGLLLFLPLLPVVFSAAGPHLPGAHFPWRSGANIACALLKLAVVVYALVRVAAGEVFEWRGEFVPGLALIVRLDALALLFVTLSTFLWTVTTFYAIAYMRGGKGQPRFFGFFNLCILATTGIAISGSMITFFVFYELLTLATWPLVVHKGDEGSLAAGRTYLAYTVTGSAALLFGIVWLESGAGPVAFVSPGDLSAHSPAALTAIFALMVGGLGVKAALFSLNAWLPAAMVAPAPVSALLHAVAVVKAGAFGIMRVIFDVFGLERVTALGLGLPLAVLASVTIVYGSLQALRQSEIKPRLAYSTVSQISYIILGASLAGPVAAIGGLVHLVHQGLMKITLFFAAGVLARRAGIHRLDALGGTGRRLPLTMGAFTIGALGMIGIPPVAGFVSKWFLALGGLEVDAPWVVAVLIASALLNAAYFLPPLYRAWLGPADGDLPAPEVLARDRPWMLILPAAVTAAAALGAGLFAGFAFSPLGWASLIVERVYTP</sequence>
<dbReference type="InterPro" id="IPR001750">
    <property type="entry name" value="ND/Mrp_TM"/>
</dbReference>